<feature type="compositionally biased region" description="Basic and acidic residues" evidence="5">
    <location>
        <begin position="267"/>
        <end position="279"/>
    </location>
</feature>
<dbReference type="Gene3D" id="1.25.40.20">
    <property type="entry name" value="Ankyrin repeat-containing domain"/>
    <property type="match status" value="2"/>
</dbReference>
<feature type="compositionally biased region" description="Polar residues" evidence="5">
    <location>
        <begin position="763"/>
        <end position="795"/>
    </location>
</feature>
<dbReference type="InterPro" id="IPR002110">
    <property type="entry name" value="Ankyrin_rpt"/>
</dbReference>
<feature type="compositionally biased region" description="Basic and acidic residues" evidence="5">
    <location>
        <begin position="1231"/>
        <end position="1240"/>
    </location>
</feature>
<feature type="compositionally biased region" description="Polar residues" evidence="5">
    <location>
        <begin position="1156"/>
        <end position="1167"/>
    </location>
</feature>
<keyword evidence="4" id="KW-0175">Coiled coil</keyword>
<dbReference type="EMBL" id="JALJOS010000014">
    <property type="protein sequence ID" value="KAK9831033.1"/>
    <property type="molecule type" value="Genomic_DNA"/>
</dbReference>
<dbReference type="InterPro" id="IPR036770">
    <property type="entry name" value="Ankyrin_rpt-contain_sf"/>
</dbReference>
<feature type="compositionally biased region" description="Polar residues" evidence="5">
    <location>
        <begin position="1588"/>
        <end position="1598"/>
    </location>
</feature>
<feature type="region of interest" description="Disordered" evidence="5">
    <location>
        <begin position="1001"/>
        <end position="1029"/>
    </location>
</feature>
<feature type="region of interest" description="Disordered" evidence="5">
    <location>
        <begin position="1205"/>
        <end position="1265"/>
    </location>
</feature>
<feature type="compositionally biased region" description="Polar residues" evidence="5">
    <location>
        <begin position="1358"/>
        <end position="1374"/>
    </location>
</feature>
<feature type="compositionally biased region" description="Polar residues" evidence="5">
    <location>
        <begin position="866"/>
        <end position="875"/>
    </location>
</feature>
<feature type="compositionally biased region" description="Basic and acidic residues" evidence="5">
    <location>
        <begin position="824"/>
        <end position="838"/>
    </location>
</feature>
<evidence type="ECO:0000256" key="3">
    <source>
        <dbReference type="PROSITE-ProRule" id="PRU00023"/>
    </source>
</evidence>
<reference evidence="6 7" key="1">
    <citation type="journal article" date="2024" name="Nat. Commun.">
        <title>Phylogenomics reveals the evolutionary origins of lichenization in chlorophyte algae.</title>
        <authorList>
            <person name="Puginier C."/>
            <person name="Libourel C."/>
            <person name="Otte J."/>
            <person name="Skaloud P."/>
            <person name="Haon M."/>
            <person name="Grisel S."/>
            <person name="Petersen M."/>
            <person name="Berrin J.G."/>
            <person name="Delaux P.M."/>
            <person name="Dal Grande F."/>
            <person name="Keller J."/>
        </authorList>
    </citation>
    <scope>NUCLEOTIDE SEQUENCE [LARGE SCALE GENOMIC DNA]</scope>
    <source>
        <strain evidence="6 7">SAG 2145</strain>
    </source>
</reference>
<evidence type="ECO:0000256" key="1">
    <source>
        <dbReference type="ARBA" id="ARBA00022737"/>
    </source>
</evidence>
<feature type="region of interest" description="Disordered" evidence="5">
    <location>
        <begin position="1297"/>
        <end position="1321"/>
    </location>
</feature>
<feature type="compositionally biased region" description="Low complexity" evidence="5">
    <location>
        <begin position="1470"/>
        <end position="1482"/>
    </location>
</feature>
<feature type="region of interest" description="Disordered" evidence="5">
    <location>
        <begin position="598"/>
        <end position="619"/>
    </location>
</feature>
<feature type="compositionally biased region" description="Low complexity" evidence="5">
    <location>
        <begin position="1341"/>
        <end position="1352"/>
    </location>
</feature>
<feature type="compositionally biased region" description="Basic and acidic residues" evidence="5">
    <location>
        <begin position="1144"/>
        <end position="1153"/>
    </location>
</feature>
<feature type="region of interest" description="Disordered" evidence="5">
    <location>
        <begin position="121"/>
        <end position="187"/>
    </location>
</feature>
<feature type="compositionally biased region" description="Basic residues" evidence="5">
    <location>
        <begin position="222"/>
        <end position="233"/>
    </location>
</feature>
<evidence type="ECO:0000256" key="4">
    <source>
        <dbReference type="SAM" id="Coils"/>
    </source>
</evidence>
<feature type="compositionally biased region" description="Polar residues" evidence="5">
    <location>
        <begin position="526"/>
        <end position="545"/>
    </location>
</feature>
<feature type="region of interest" description="Disordered" evidence="5">
    <location>
        <begin position="1573"/>
        <end position="1611"/>
    </location>
</feature>
<evidence type="ECO:0000313" key="7">
    <source>
        <dbReference type="Proteomes" id="UP001438707"/>
    </source>
</evidence>
<feature type="compositionally biased region" description="Polar residues" evidence="5">
    <location>
        <begin position="1751"/>
        <end position="1763"/>
    </location>
</feature>
<accession>A0AAW1RB34</accession>
<name>A0AAW1RB34_9CHLO</name>
<feature type="compositionally biased region" description="Polar residues" evidence="5">
    <location>
        <begin position="841"/>
        <end position="858"/>
    </location>
</feature>
<feature type="compositionally biased region" description="Basic and acidic residues" evidence="5">
    <location>
        <begin position="1801"/>
        <end position="1814"/>
    </location>
</feature>
<keyword evidence="2 3" id="KW-0040">ANK repeat</keyword>
<keyword evidence="7" id="KW-1185">Reference proteome</keyword>
<feature type="region of interest" description="Disordered" evidence="5">
    <location>
        <begin position="513"/>
        <end position="550"/>
    </location>
</feature>
<organism evidence="6 7">
    <name type="scientific">Apatococcus lobatus</name>
    <dbReference type="NCBI Taxonomy" id="904363"/>
    <lineage>
        <taxon>Eukaryota</taxon>
        <taxon>Viridiplantae</taxon>
        <taxon>Chlorophyta</taxon>
        <taxon>core chlorophytes</taxon>
        <taxon>Trebouxiophyceae</taxon>
        <taxon>Chlorellales</taxon>
        <taxon>Chlorellaceae</taxon>
        <taxon>Apatococcus</taxon>
    </lineage>
</organism>
<feature type="region of interest" description="Disordered" evidence="5">
    <location>
        <begin position="1751"/>
        <end position="1773"/>
    </location>
</feature>
<protein>
    <submittedName>
        <fullName evidence="6">Uncharacterized protein</fullName>
    </submittedName>
</protein>
<feature type="region of interest" description="Disordered" evidence="5">
    <location>
        <begin position="203"/>
        <end position="345"/>
    </location>
</feature>
<gene>
    <name evidence="6" type="ORF">WJX74_000780</name>
</gene>
<feature type="repeat" description="ANK" evidence="3">
    <location>
        <begin position="1920"/>
        <end position="1952"/>
    </location>
</feature>
<dbReference type="PROSITE" id="PS50088">
    <property type="entry name" value="ANK_REPEAT"/>
    <property type="match status" value="2"/>
</dbReference>
<evidence type="ECO:0000256" key="5">
    <source>
        <dbReference type="SAM" id="MobiDB-lite"/>
    </source>
</evidence>
<sequence>MEQQGQLAALQAHLEQQVSNAGTDSAPSAHLHQLQKLQQALVRRKRFAQALEVLRAVDALERQEADDLRTAARQANARALQELEDRQALEQAVLQKQLSVEAASIQAEYMAYEQQFGLQPARGSVERHQSPNRTYDKASWPTRPSSPTLHQQPSTNRHRQVIQPTDTGQQHVWKGGPSWGATSDFESMSTEDQVLLLPEEDDFVVSSPPASDEGDYWEAGHISRRSPHRRTRPLLRMSPQSAQKHHPAQTEASQNLKAIPGVRRAAFWHENRQKSRYPEEEGSPSGSWDSSPVHAPPRQKHQQSDLLIDLLDESKDGSRKLPRGRRKSRSEGGWVGKTGQEPSSLKIQAGPLGMHLVEAMLGPASHKGDLTQSSNGFKLGASSFDHSRPGVQEPDNLDARDLEVLNFFQEASELWSDQHAWFPGSPEVMSPQQPASPTPAAHLPEGKAPIPAGGLPHVWQACLADSPPGTVLKQTPVSFQGGLEKAKLGLAGLNGPAQPDQGVRQDPAWTIPAKIIPPQDAGPEQAMQSRSTSTQDQPPHSQDQQRAAKGAAPNIIMGDMTMAAREDVLQMLAARLHDDPAAVLELLEQTTAALLKRQAEPGTPKQPAPYASQAKQLTADDDSISARSIINGRLSQRPATSDAVVVRSSWKGWPSPESLKAPGRPKTSRGRQDLTDPLPALQDKPESKAPVSAVEALAVISPDSNSGEATPTSSLTFRATTLPSTTISNSATQVPNSINEPAVPQATAADLVMRKDTKRNMQHCANTDNQGKPLQSSQDLTGFESPRSQKQTQVQALPVTATAKPRKSSTADVEGGRFAKHMRKSSELLRDTAADVRSKRQQQTRLSAATASSKSQVKASPKSLPARSSTASKSAAISMEASPASPRADVSRASGLVPIRRTLSNKHDTSSMPPQPPAQSPGNNLPFTHAGPKPQADTSSPGPACADDLTAEVHGQGRPAVQNTSKAEIRHIGHDQQEAALQADISSKSAALAAGRLATKAANSKQQQSSAAFVGDEEATSRPKRNLSQESVYVLRGSKTQDNNRNIKLGAGTLSAQTPSTVAVGMDTSMLPQSGSRAAGPIEAAMPMDDRSTGAQLKLQPSFGSESADILNAALRTDAAAQPGKTGLPSFGSESSDALNAAVRSERTSDGRRYSQHATSSQNSQNGLDRMDLSVRSARSLGLSRTGSAAWLERGIPLLDNSRESSRIYSKTNGSRDQGNRASSGMGEASPEERRQKSLDAPRTSSYSGMSRPPSQLGQMQAPAKAVRTASLKRVLSMSGLRGIRRWVSYPGYLTQSSFNGASRKPRNTSDAVPASSKNGGLLPALATALRPDHWLPGRDSAPAPEASSSAARGQDGPVSSSSLAEGRPQTQTPAFAVPATSPSDGGEPPINPTLLEIARAMQASGPSKHESDDSSTRMLPQQLLPPSREVMSRERSSSLQAWQLTASVQQTQFQESNCEPAAEAPPGLASSSPAEPAQPAAHDPDTAAVGMGAVTADTCASEVTPGISHQADGRHVQREPGMQLLAHDESASMPTVTPSAAPSLQRSISLHANPKDSQTRWATPMFPTLGSMTESQAESLHAPDLDSNPSGSFTSAQKGADMGAQTSTNQQGNALFNKTVQAPATGMQADQAYSPVTEKAQPVNQRARRVSFAYSRPAAMPADMSPSYPLTNSLSNPGDQCEAPEEPEALSSGAVTEPQNLAQEADVAIAEQLSQPAADEFEMLVAHSQAPLRDEDDWQSLVVEGQSTIAAQGQDPSQQPSEVEQDVAAEQSDDVRLLSQQAAGYTSCQSGQAALSEEQELARKEAPADATHEHHVTFAADQPEAESSPQPSSMTVMPNTLDIQDQSSISPLSLDQALLSQCLNGSYYEARDSLKAGASVHTVDADGNTAVALACAAGHGRIIKMLMRKGADLNTANLQGNTPLHLAAANGRKAVVKFLISNRADKDACNSEGALYTDLAVTAAHDMPNADVEEI</sequence>
<feature type="compositionally biased region" description="Polar residues" evidence="5">
    <location>
        <begin position="1243"/>
        <end position="1259"/>
    </location>
</feature>
<evidence type="ECO:0000256" key="2">
    <source>
        <dbReference type="ARBA" id="ARBA00023043"/>
    </source>
</evidence>
<dbReference type="SUPFAM" id="SSF48403">
    <property type="entry name" value="Ankyrin repeat"/>
    <property type="match status" value="1"/>
</dbReference>
<feature type="repeat" description="ANK" evidence="3">
    <location>
        <begin position="1887"/>
        <end position="1919"/>
    </location>
</feature>
<feature type="region of interest" description="Disordered" evidence="5">
    <location>
        <begin position="1790"/>
        <end position="1814"/>
    </location>
</feature>
<feature type="compositionally biased region" description="Polar residues" evidence="5">
    <location>
        <begin position="1440"/>
        <end position="1458"/>
    </location>
</feature>
<feature type="region of interest" description="Disordered" evidence="5">
    <location>
        <begin position="651"/>
        <end position="692"/>
    </location>
</feature>
<feature type="compositionally biased region" description="Polar residues" evidence="5">
    <location>
        <begin position="1207"/>
        <end position="1223"/>
    </location>
</feature>
<dbReference type="PANTHER" id="PTHR24171">
    <property type="entry name" value="ANKYRIN REPEAT DOMAIN-CONTAINING PROTEIN 39-RELATED"/>
    <property type="match status" value="1"/>
</dbReference>
<feature type="region of interest" description="Disordered" evidence="5">
    <location>
        <begin position="1659"/>
        <end position="1701"/>
    </location>
</feature>
<dbReference type="Pfam" id="PF12796">
    <property type="entry name" value="Ank_2"/>
    <property type="match status" value="1"/>
</dbReference>
<feature type="region of interest" description="Disordered" evidence="5">
    <location>
        <begin position="763"/>
        <end position="948"/>
    </location>
</feature>
<feature type="compositionally biased region" description="Low complexity" evidence="5">
    <location>
        <begin position="1001"/>
        <end position="1012"/>
    </location>
</feature>
<feature type="region of interest" description="Disordered" evidence="5">
    <location>
        <begin position="1122"/>
        <end position="1170"/>
    </location>
</feature>
<dbReference type="Proteomes" id="UP001438707">
    <property type="component" value="Unassembled WGS sequence"/>
</dbReference>
<dbReference type="SMART" id="SM00248">
    <property type="entry name" value="ANK"/>
    <property type="match status" value="2"/>
</dbReference>
<comment type="caution">
    <text evidence="6">The sequence shown here is derived from an EMBL/GenBank/DDBJ whole genome shotgun (WGS) entry which is preliminary data.</text>
</comment>
<feature type="compositionally biased region" description="Polar residues" evidence="5">
    <location>
        <begin position="142"/>
        <end position="155"/>
    </location>
</feature>
<feature type="region of interest" description="Disordered" evidence="5">
    <location>
        <begin position="1333"/>
        <end position="1494"/>
    </location>
</feature>
<dbReference type="PROSITE" id="PS50297">
    <property type="entry name" value="ANK_REP_REGION"/>
    <property type="match status" value="2"/>
</dbReference>
<proteinExistence type="predicted"/>
<evidence type="ECO:0000313" key="6">
    <source>
        <dbReference type="EMBL" id="KAK9831033.1"/>
    </source>
</evidence>
<feature type="compositionally biased region" description="Polar residues" evidence="5">
    <location>
        <begin position="1669"/>
        <end position="1679"/>
    </location>
</feature>
<feature type="coiled-coil region" evidence="4">
    <location>
        <begin position="72"/>
        <end position="115"/>
    </location>
</feature>
<keyword evidence="1" id="KW-0677">Repeat</keyword>